<organism evidence="2 3">
    <name type="scientific">Candidatus Jettenia caeni</name>
    <dbReference type="NCBI Taxonomy" id="247490"/>
    <lineage>
        <taxon>Bacteria</taxon>
        <taxon>Pseudomonadati</taxon>
        <taxon>Planctomycetota</taxon>
        <taxon>Candidatus Brocadiia</taxon>
        <taxon>Candidatus Brocadiales</taxon>
        <taxon>Candidatus Brocadiaceae</taxon>
        <taxon>Candidatus Jettenia</taxon>
    </lineage>
</organism>
<proteinExistence type="predicted"/>
<dbReference type="AlphaFoldDB" id="I3INF6"/>
<dbReference type="EMBL" id="BAFH01000003">
    <property type="protein sequence ID" value="GAB63251.1"/>
    <property type="molecule type" value="Genomic_DNA"/>
</dbReference>
<evidence type="ECO:0000313" key="2">
    <source>
        <dbReference type="EMBL" id="GAB63251.1"/>
    </source>
</evidence>
<reference evidence="2 3" key="1">
    <citation type="journal article" date="2012" name="FEBS Lett.">
        <title>Anammox organism KSU-1 expresses a NirK-type copper-containing nitrite reductase instead of a NirS-type with cytochrome cd1.</title>
        <authorList>
            <person name="Hira D."/>
            <person name="Toh H."/>
            <person name="Migita C.T."/>
            <person name="Okubo H."/>
            <person name="Nishiyama T."/>
            <person name="Hattori M."/>
            <person name="Furukawa K."/>
            <person name="Fujii T."/>
        </authorList>
    </citation>
    <scope>NUCLEOTIDE SEQUENCE [LARGE SCALE GENOMIC DNA]</scope>
</reference>
<dbReference type="eggNOG" id="ENOG502ZA82">
    <property type="taxonomic scope" value="Bacteria"/>
</dbReference>
<accession>I3INF6</accession>
<keyword evidence="3" id="KW-1185">Reference proteome</keyword>
<protein>
    <submittedName>
        <fullName evidence="2">Uncharacterized protein</fullName>
    </submittedName>
</protein>
<evidence type="ECO:0000256" key="1">
    <source>
        <dbReference type="SAM" id="MobiDB-lite"/>
    </source>
</evidence>
<comment type="caution">
    <text evidence="2">The sequence shown here is derived from an EMBL/GenBank/DDBJ whole genome shotgun (WGS) entry which is preliminary data.</text>
</comment>
<name>I3INF6_9BACT</name>
<sequence length="383" mass="45273">MQLTPLEKAFYYDAGFDAEVLARSYHPPRIEPTMMYYGPYVGQEMWMLYRAIDWTHIHHEQTYDILSYRRIPWSKKKEWTDRSVQYYLRMNEVARSPAPLDVTMRRAGVLMKPYFGYFRNNYPKSNNYFYVAHWWHPVIYEAMMIAGNDDEQELSVQQTHQLTFTQVFHNRPQRMLLSREIMPRYSRMSPESGNIFDNLHMLHGIAYDILAYEGWTIDQKRKEMYRVVMAMSYQPGDEELARKFDLPYPNMDPRRYEDWMKGYEGSMNRMMEEMLQEMWPLMSPDGGAQVPDTVMKQLRMKLTPGMQEGEISGSLHDAVKQLVPDMKMDHKMMDAGVTPHKMIEAMLKGWHDKYGNIPDVEPMPMDKDPDLPPVSETGSSQTS</sequence>
<evidence type="ECO:0000313" key="3">
    <source>
        <dbReference type="Proteomes" id="UP000002985"/>
    </source>
</evidence>
<dbReference type="Proteomes" id="UP000002985">
    <property type="component" value="Unassembled WGS sequence"/>
</dbReference>
<feature type="region of interest" description="Disordered" evidence="1">
    <location>
        <begin position="357"/>
        <end position="383"/>
    </location>
</feature>
<gene>
    <name evidence="2" type="ORF">KSU1_C1655</name>
</gene>